<protein>
    <submittedName>
        <fullName evidence="5">SDR family NAD(P)-dependent oxidoreductase</fullName>
    </submittedName>
</protein>
<sequence>MTHTTTLAGQSVLITGANRGLGHALVDAALDRGAQRVYAAARRPVDHPDRRVVPVRLDVTDPEQIRTAAAAVDGLDVLVNNAGVCTVDELTDPAVVENHLAVNLFGTYRVTQAFLPRLRTSRGAVVNILSLAALATVPVTPAYAISKAAAFSLTQSLRFLLAGQGVRVHAALPGPMNTDMIREWDLPKAEPAAVAGAILDGVASGQEEIFPDPMSATLASGWADGIVKALERANAAAARAVAVSA</sequence>
<organism evidence="5 6">
    <name type="scientific">Nocardia veterana</name>
    <dbReference type="NCBI Taxonomy" id="132249"/>
    <lineage>
        <taxon>Bacteria</taxon>
        <taxon>Bacillati</taxon>
        <taxon>Actinomycetota</taxon>
        <taxon>Actinomycetes</taxon>
        <taxon>Mycobacteriales</taxon>
        <taxon>Nocardiaceae</taxon>
        <taxon>Nocardia</taxon>
    </lineage>
</organism>
<evidence type="ECO:0000256" key="4">
    <source>
        <dbReference type="RuleBase" id="RU000363"/>
    </source>
</evidence>
<dbReference type="GO" id="GO:0016491">
    <property type="term" value="F:oxidoreductase activity"/>
    <property type="evidence" value="ECO:0007669"/>
    <property type="project" value="UniProtKB-KW"/>
</dbReference>
<evidence type="ECO:0000313" key="6">
    <source>
        <dbReference type="Proteomes" id="UP000523447"/>
    </source>
</evidence>
<dbReference type="Gene3D" id="3.40.50.720">
    <property type="entry name" value="NAD(P)-binding Rossmann-like Domain"/>
    <property type="match status" value="1"/>
</dbReference>
<reference evidence="5 6" key="1">
    <citation type="submission" date="2020-04" db="EMBL/GenBank/DDBJ databases">
        <title>MicrobeNet Type strains.</title>
        <authorList>
            <person name="Nicholson A.C."/>
        </authorList>
    </citation>
    <scope>NUCLEOTIDE SEQUENCE [LARGE SCALE GENOMIC DNA]</scope>
    <source>
        <strain evidence="5 6">DSM 44445</strain>
    </source>
</reference>
<evidence type="ECO:0000256" key="3">
    <source>
        <dbReference type="ARBA" id="ARBA00023002"/>
    </source>
</evidence>
<comment type="similarity">
    <text evidence="1 4">Belongs to the short-chain dehydrogenases/reductases (SDR) family.</text>
</comment>
<dbReference type="EMBL" id="JAAXPE010000022">
    <property type="protein sequence ID" value="NKY87848.1"/>
    <property type="molecule type" value="Genomic_DNA"/>
</dbReference>
<dbReference type="InterPro" id="IPR036291">
    <property type="entry name" value="NAD(P)-bd_dom_sf"/>
</dbReference>
<dbReference type="AlphaFoldDB" id="A0A7X6RJM9"/>
<dbReference type="PANTHER" id="PTHR43391:SF14">
    <property type="entry name" value="DEHYDROGENASE_REDUCTASE SDR FAMILY PROTEIN 7-LIKE"/>
    <property type="match status" value="1"/>
</dbReference>
<comment type="caution">
    <text evidence="5">The sequence shown here is derived from an EMBL/GenBank/DDBJ whole genome shotgun (WGS) entry which is preliminary data.</text>
</comment>
<gene>
    <name evidence="5" type="ORF">HGA07_19715</name>
</gene>
<dbReference type="RefSeq" id="WP_040724485.1">
    <property type="nucleotide sequence ID" value="NZ_CAWPHS010000015.1"/>
</dbReference>
<evidence type="ECO:0000313" key="5">
    <source>
        <dbReference type="EMBL" id="NKY87848.1"/>
    </source>
</evidence>
<evidence type="ECO:0000256" key="2">
    <source>
        <dbReference type="ARBA" id="ARBA00022857"/>
    </source>
</evidence>
<keyword evidence="2" id="KW-0521">NADP</keyword>
<evidence type="ECO:0000256" key="1">
    <source>
        <dbReference type="ARBA" id="ARBA00006484"/>
    </source>
</evidence>
<accession>A0A7X6RJM9</accession>
<dbReference type="InterPro" id="IPR020904">
    <property type="entry name" value="Sc_DH/Rdtase_CS"/>
</dbReference>
<name>A0A7X6RJM9_9NOCA</name>
<dbReference type="Pfam" id="PF00106">
    <property type="entry name" value="adh_short"/>
    <property type="match status" value="1"/>
</dbReference>
<dbReference type="InterPro" id="IPR002347">
    <property type="entry name" value="SDR_fam"/>
</dbReference>
<dbReference type="Proteomes" id="UP000523447">
    <property type="component" value="Unassembled WGS sequence"/>
</dbReference>
<proteinExistence type="inferred from homology"/>
<dbReference type="PANTHER" id="PTHR43391">
    <property type="entry name" value="RETINOL DEHYDROGENASE-RELATED"/>
    <property type="match status" value="1"/>
</dbReference>
<keyword evidence="6" id="KW-1185">Reference proteome</keyword>
<dbReference type="PRINTS" id="PR00081">
    <property type="entry name" value="GDHRDH"/>
</dbReference>
<keyword evidence="3" id="KW-0560">Oxidoreductase</keyword>
<dbReference type="PROSITE" id="PS00061">
    <property type="entry name" value="ADH_SHORT"/>
    <property type="match status" value="1"/>
</dbReference>
<dbReference type="PRINTS" id="PR00080">
    <property type="entry name" value="SDRFAMILY"/>
</dbReference>
<dbReference type="SUPFAM" id="SSF51735">
    <property type="entry name" value="NAD(P)-binding Rossmann-fold domains"/>
    <property type="match status" value="1"/>
</dbReference>